<dbReference type="InterPro" id="IPR007696">
    <property type="entry name" value="DNA_mismatch_repair_MutS_core"/>
</dbReference>
<accession>A0A9P0BLD6</accession>
<dbReference type="InterPro" id="IPR045076">
    <property type="entry name" value="MutS"/>
</dbReference>
<dbReference type="GO" id="GO:0005524">
    <property type="term" value="F:ATP binding"/>
    <property type="evidence" value="ECO:0007669"/>
    <property type="project" value="UniProtKB-KW"/>
</dbReference>
<feature type="region of interest" description="Disordered" evidence="5">
    <location>
        <begin position="1"/>
        <end position="32"/>
    </location>
</feature>
<dbReference type="InterPro" id="IPR027417">
    <property type="entry name" value="P-loop_NTPase"/>
</dbReference>
<dbReference type="EMBL" id="LR824005">
    <property type="protein sequence ID" value="CAH0592103.1"/>
    <property type="molecule type" value="Genomic_DNA"/>
</dbReference>
<dbReference type="InterPro" id="IPR000432">
    <property type="entry name" value="DNA_mismatch_repair_MutS_C"/>
</dbReference>
<protein>
    <recommendedName>
        <fullName evidence="6">DNA mismatch repair proteins mutS family domain-containing protein</fullName>
    </recommendedName>
</protein>
<dbReference type="Proteomes" id="UP001154114">
    <property type="component" value="Chromosome 2"/>
</dbReference>
<dbReference type="AlphaFoldDB" id="A0A9P0BLD6"/>
<evidence type="ECO:0000256" key="4">
    <source>
        <dbReference type="ARBA" id="ARBA00023125"/>
    </source>
</evidence>
<reference evidence="7" key="1">
    <citation type="submission" date="2021-12" db="EMBL/GenBank/DDBJ databases">
        <authorList>
            <person name="King R."/>
        </authorList>
    </citation>
    <scope>NUCLEOTIDE SEQUENCE</scope>
</reference>
<dbReference type="GO" id="GO:0030983">
    <property type="term" value="F:mismatched DNA binding"/>
    <property type="evidence" value="ECO:0007669"/>
    <property type="project" value="InterPro"/>
</dbReference>
<proteinExistence type="inferred from homology"/>
<dbReference type="Pfam" id="PF05192">
    <property type="entry name" value="MutS_III"/>
    <property type="match status" value="1"/>
</dbReference>
<dbReference type="SUPFAM" id="SSF52540">
    <property type="entry name" value="P-loop containing nucleoside triphosphate hydrolases"/>
    <property type="match status" value="1"/>
</dbReference>
<sequence length="826" mass="92180">MEQSSKDVTSASVTHHSTNNTNNLNPNSSDSHFVIANCRRNNEPNINGQQETTEETEIEERVLVAYCRSGRLGAAYCTLQTGELYVLEEIVDRPPEYQLFASLYRQVEPVCVLLDGKNQGAFVQVVKRTVFDADANDEGRCKLVFLSSKEYSFEGCKRRISSLSLPTEPANASDEERSLYLRTILDFSQTQSMHALGALLRYLDLNWAKLSMDLHGKPEFLSLRHISLADIMSVDGDTYRGLQVFAAQAHPAAFKRGARGSSREGLSLFQLYSRSTSSKIGHSRMRVLLQHPTTDLATLQRRQDVVAYFMRPQNDALCRNICSSMRYVKNVHGILAKIKALSAKPYQWKSLYNTLYNAVLICEMCESAGKAGEFLEQLASFDNTKLYEMALYMNRIIDFDLSKTEGKFTVKPGVDPELDMKKQTMASLHGLMSDTARVELARLPAYVRECSMVYMPHLGYLLGVRLWADNLSAEDKELPDMKFMFQNNDYIHYKSKGCEELDVVVGDTYPEIVAHETRLMLRLTTLLLEHLHTLAELVQLCAELDCLIAISKVCKEFNFVRPTLTTEKIISIKQGKHPLYMLTCDSFVPNDLESSAQAGCVKILTGPNSSGKSVYMKQVGLIVYLAHVGSFVPAEAATVGVLRHVHTRIQSTECVAAHMSAFLIDLRQMALALQESSSSSLLIVDEFGKGTSYSDGLALLAACLNTLLFRGEACPHVLLATHYLNIHEYIVHTPIVRFLSFEYVVQEDEVVFLFRVREDVAGGQQAASLARAAAAAAGLEDRVVARAGGVMDAVVKNTLPPPDKRITKKLNARVEQIKNKLLTDDI</sequence>
<feature type="compositionally biased region" description="Low complexity" evidence="5">
    <location>
        <begin position="9"/>
        <end position="31"/>
    </location>
</feature>
<organism evidence="7 8">
    <name type="scientific">Chrysodeixis includens</name>
    <name type="common">Soybean looper</name>
    <name type="synonym">Pseudoplusia includens</name>
    <dbReference type="NCBI Taxonomy" id="689277"/>
    <lineage>
        <taxon>Eukaryota</taxon>
        <taxon>Metazoa</taxon>
        <taxon>Ecdysozoa</taxon>
        <taxon>Arthropoda</taxon>
        <taxon>Hexapoda</taxon>
        <taxon>Insecta</taxon>
        <taxon>Pterygota</taxon>
        <taxon>Neoptera</taxon>
        <taxon>Endopterygota</taxon>
        <taxon>Lepidoptera</taxon>
        <taxon>Glossata</taxon>
        <taxon>Ditrysia</taxon>
        <taxon>Noctuoidea</taxon>
        <taxon>Noctuidae</taxon>
        <taxon>Plusiinae</taxon>
        <taxon>Chrysodeixis</taxon>
    </lineage>
</organism>
<gene>
    <name evidence="7" type="ORF">CINC_LOCUS5350</name>
</gene>
<dbReference type="InterPro" id="IPR017261">
    <property type="entry name" value="DNA_mismatch_repair_MutS/MSH"/>
</dbReference>
<dbReference type="Pfam" id="PF00488">
    <property type="entry name" value="MutS_V"/>
    <property type="match status" value="1"/>
</dbReference>
<dbReference type="Gene3D" id="1.10.1420.10">
    <property type="match status" value="1"/>
</dbReference>
<dbReference type="OrthoDB" id="29596at2759"/>
<dbReference type="InterPro" id="IPR036187">
    <property type="entry name" value="DNA_mismatch_repair_MutS_sf"/>
</dbReference>
<evidence type="ECO:0000313" key="8">
    <source>
        <dbReference type="Proteomes" id="UP001154114"/>
    </source>
</evidence>
<evidence type="ECO:0000256" key="2">
    <source>
        <dbReference type="ARBA" id="ARBA00022741"/>
    </source>
</evidence>
<dbReference type="SUPFAM" id="SSF48334">
    <property type="entry name" value="DNA repair protein MutS, domain III"/>
    <property type="match status" value="1"/>
</dbReference>
<dbReference type="SMART" id="SM00534">
    <property type="entry name" value="MUTSac"/>
    <property type="match status" value="1"/>
</dbReference>
<dbReference type="GO" id="GO:0051026">
    <property type="term" value="P:chiasma assembly"/>
    <property type="evidence" value="ECO:0007669"/>
    <property type="project" value="TreeGrafter"/>
</dbReference>
<dbReference type="Gene3D" id="3.40.50.300">
    <property type="entry name" value="P-loop containing nucleotide triphosphate hydrolases"/>
    <property type="match status" value="1"/>
</dbReference>
<keyword evidence="8" id="KW-1185">Reference proteome</keyword>
<feature type="domain" description="DNA mismatch repair proteins mutS family" evidence="6">
    <location>
        <begin position="680"/>
        <end position="696"/>
    </location>
</feature>
<dbReference type="GO" id="GO:0005634">
    <property type="term" value="C:nucleus"/>
    <property type="evidence" value="ECO:0007669"/>
    <property type="project" value="TreeGrafter"/>
</dbReference>
<dbReference type="PROSITE" id="PS00486">
    <property type="entry name" value="DNA_MISMATCH_REPAIR_2"/>
    <property type="match status" value="1"/>
</dbReference>
<evidence type="ECO:0000259" key="6">
    <source>
        <dbReference type="PROSITE" id="PS00486"/>
    </source>
</evidence>
<dbReference type="PANTHER" id="PTHR11361">
    <property type="entry name" value="DNA MISMATCH REPAIR PROTEIN MUTS FAMILY MEMBER"/>
    <property type="match status" value="1"/>
</dbReference>
<keyword evidence="4" id="KW-0238">DNA-binding</keyword>
<dbReference type="GO" id="GO:0140664">
    <property type="term" value="F:ATP-dependent DNA damage sensor activity"/>
    <property type="evidence" value="ECO:0007669"/>
    <property type="project" value="InterPro"/>
</dbReference>
<evidence type="ECO:0000256" key="3">
    <source>
        <dbReference type="ARBA" id="ARBA00022840"/>
    </source>
</evidence>
<name>A0A9P0BLD6_CHRIL</name>
<dbReference type="GO" id="GO:0006298">
    <property type="term" value="P:mismatch repair"/>
    <property type="evidence" value="ECO:0007669"/>
    <property type="project" value="InterPro"/>
</dbReference>
<dbReference type="PIRSF" id="PIRSF037677">
    <property type="entry name" value="DNA_mis_repair_Msh6"/>
    <property type="match status" value="1"/>
</dbReference>
<dbReference type="SMART" id="SM00533">
    <property type="entry name" value="MUTSd"/>
    <property type="match status" value="1"/>
</dbReference>
<keyword evidence="3" id="KW-0067">ATP-binding</keyword>
<keyword evidence="2" id="KW-0547">Nucleotide-binding</keyword>
<dbReference type="PANTHER" id="PTHR11361:SF20">
    <property type="entry name" value="MUTS PROTEIN HOMOLOG 5"/>
    <property type="match status" value="1"/>
</dbReference>
<comment type="similarity">
    <text evidence="1">Belongs to the DNA mismatch repair MutS family.</text>
</comment>
<evidence type="ECO:0000256" key="1">
    <source>
        <dbReference type="ARBA" id="ARBA00006271"/>
    </source>
</evidence>
<evidence type="ECO:0000313" key="7">
    <source>
        <dbReference type="EMBL" id="CAH0592103.1"/>
    </source>
</evidence>
<evidence type="ECO:0000256" key="5">
    <source>
        <dbReference type="SAM" id="MobiDB-lite"/>
    </source>
</evidence>